<dbReference type="GO" id="GO:0016787">
    <property type="term" value="F:hydrolase activity"/>
    <property type="evidence" value="ECO:0007669"/>
    <property type="project" value="UniProtKB-KW"/>
</dbReference>
<evidence type="ECO:0000256" key="4">
    <source>
        <dbReference type="ARBA" id="ARBA00022741"/>
    </source>
</evidence>
<proteinExistence type="predicted"/>
<reference evidence="6 7" key="1">
    <citation type="submission" date="2021-05" db="EMBL/GenBank/DDBJ databases">
        <title>A novel Methanospirillum isolate from a pyrite-forming mixed culture.</title>
        <authorList>
            <person name="Bunk B."/>
            <person name="Sproer C."/>
            <person name="Spring S."/>
            <person name="Pester M."/>
        </authorList>
    </citation>
    <scope>NUCLEOTIDE SEQUENCE [LARGE SCALE GENOMIC DNA]</scope>
    <source>
        <strain evidence="6 7">J.3.6.1-F.2.7.3</strain>
    </source>
</reference>
<keyword evidence="3" id="KW-0540">Nuclease</keyword>
<evidence type="ECO:0000256" key="2">
    <source>
        <dbReference type="ARBA" id="ARBA00022649"/>
    </source>
</evidence>
<keyword evidence="7" id="KW-1185">Reference proteome</keyword>
<evidence type="ECO:0000256" key="5">
    <source>
        <dbReference type="ARBA" id="ARBA00022801"/>
    </source>
</evidence>
<dbReference type="GO" id="GO:0110001">
    <property type="term" value="C:toxin-antitoxin complex"/>
    <property type="evidence" value="ECO:0007669"/>
    <property type="project" value="InterPro"/>
</dbReference>
<dbReference type="EMBL" id="CP075546">
    <property type="protein sequence ID" value="QVV90430.1"/>
    <property type="molecule type" value="Genomic_DNA"/>
</dbReference>
<evidence type="ECO:0000256" key="1">
    <source>
        <dbReference type="ARBA" id="ARBA00022553"/>
    </source>
</evidence>
<dbReference type="GO" id="GO:0000166">
    <property type="term" value="F:nucleotide binding"/>
    <property type="evidence" value="ECO:0007669"/>
    <property type="project" value="UniProtKB-KW"/>
</dbReference>
<protein>
    <submittedName>
        <fullName evidence="6">DUF86 domain-containing protein</fullName>
    </submittedName>
</protein>
<keyword evidence="2" id="KW-1277">Toxin-antitoxin system</keyword>
<gene>
    <name evidence="6" type="ORF">KHC33_08115</name>
</gene>
<evidence type="ECO:0000256" key="3">
    <source>
        <dbReference type="ARBA" id="ARBA00022722"/>
    </source>
</evidence>
<evidence type="ECO:0000313" key="6">
    <source>
        <dbReference type="EMBL" id="QVV90430.1"/>
    </source>
</evidence>
<organism evidence="6 7">
    <name type="scientific">Methanospirillum purgamenti</name>
    <dbReference type="NCBI Taxonomy" id="2834276"/>
    <lineage>
        <taxon>Archaea</taxon>
        <taxon>Methanobacteriati</taxon>
        <taxon>Methanobacteriota</taxon>
        <taxon>Stenosarchaea group</taxon>
        <taxon>Methanomicrobia</taxon>
        <taxon>Methanomicrobiales</taxon>
        <taxon>Methanospirillaceae</taxon>
        <taxon>Methanospirillum</taxon>
    </lineage>
</organism>
<dbReference type="Proteomes" id="UP000680656">
    <property type="component" value="Chromosome"/>
</dbReference>
<dbReference type="Pfam" id="PF01934">
    <property type="entry name" value="HepT-like"/>
    <property type="match status" value="1"/>
</dbReference>
<keyword evidence="4" id="KW-0547">Nucleotide-binding</keyword>
<name>A0A8E7B105_9EURY</name>
<dbReference type="PANTHER" id="PTHR34139:SF1">
    <property type="entry name" value="RNASE MJ1380-RELATED"/>
    <property type="match status" value="1"/>
</dbReference>
<keyword evidence="1" id="KW-0597">Phosphoprotein</keyword>
<keyword evidence="5" id="KW-0378">Hydrolase</keyword>
<dbReference type="InterPro" id="IPR008201">
    <property type="entry name" value="HepT-like"/>
</dbReference>
<dbReference type="GO" id="GO:0004540">
    <property type="term" value="F:RNA nuclease activity"/>
    <property type="evidence" value="ECO:0007669"/>
    <property type="project" value="InterPro"/>
</dbReference>
<dbReference type="PANTHER" id="PTHR34139">
    <property type="entry name" value="UPF0331 PROTEIN MJ0127"/>
    <property type="match status" value="1"/>
</dbReference>
<dbReference type="KEGG" id="mrtj:KHC33_08115"/>
<accession>A0A8E7B105</accession>
<dbReference type="InterPro" id="IPR051813">
    <property type="entry name" value="HepT_RNase_toxin"/>
</dbReference>
<sequence>MSKRDIILIFDDIIEASNRISAYIGQYSKEGFLGDQKTIDAVVRNVEIIGEAVSQIQLEIRKKYPEIP</sequence>
<evidence type="ECO:0000313" key="7">
    <source>
        <dbReference type="Proteomes" id="UP000680656"/>
    </source>
</evidence>
<dbReference type="AlphaFoldDB" id="A0A8E7B105"/>